<dbReference type="AlphaFoldDB" id="A0A3N5BE51"/>
<comment type="caution">
    <text evidence="2">The sequence shown here is derived from an EMBL/GenBank/DDBJ whole genome shotgun (WGS) entry which is preliminary data.</text>
</comment>
<evidence type="ECO:0000313" key="2">
    <source>
        <dbReference type="EMBL" id="RPF55743.1"/>
    </source>
</evidence>
<dbReference type="InterPro" id="IPR029491">
    <property type="entry name" value="Helicase_HTH"/>
</dbReference>
<reference evidence="2 3" key="1">
    <citation type="submission" date="2018-11" db="EMBL/GenBank/DDBJ databases">
        <title>Genomic Encyclopedia of Type Strains, Phase IV (KMG-IV): sequencing the most valuable type-strain genomes for metagenomic binning, comparative biology and taxonomic classification.</title>
        <authorList>
            <person name="Goeker M."/>
        </authorList>
    </citation>
    <scope>NUCLEOTIDE SEQUENCE [LARGE SCALE GENOMIC DNA]</scope>
    <source>
        <strain evidence="2 3">DSM 18090</strain>
    </source>
</reference>
<proteinExistence type="predicted"/>
<keyword evidence="3" id="KW-1185">Reference proteome</keyword>
<gene>
    <name evidence="2" type="ORF">EDC24_0627</name>
</gene>
<dbReference type="Pfam" id="PF14493">
    <property type="entry name" value="HTH_40"/>
    <property type="match status" value="1"/>
</dbReference>
<sequence>MIQFNKLLLYMLSRLDKQRTISSAFHILRGKKSAQTIQDIHLFQMQHVFGVYQNLDPNIYHKWIQYFKDSSWLTIDEDTYTLTDQGYDVLNDWHDFTISGLNGFKYHRIDRKWDESVKLLVQTLSNLSYGDKYFIPVTDDLHIQFRVKQLIKKYQQDKKLLTQKFTSELYQVLHALSDEQAAFISKQLTGYNRIGLSKVQLAEEYDLLVDDIHITHIQIIHQMLKIIESDQQRFPILNSIIPVQNQQYGMTESAFRTFQLIEKGYTLPEIESLRQLKTSTIHDHVVEIATRVDHFDIGAYVDQKTIDQVGQVINKSESRRLKDIKLQLDEAVTYFQIRLVLAKFNQIKESVSI</sequence>
<dbReference type="Proteomes" id="UP000276443">
    <property type="component" value="Unassembled WGS sequence"/>
</dbReference>
<accession>A0A3N5BE51</accession>
<name>A0A3N5BE51_9BACI</name>
<feature type="domain" description="Helicase Helix-turn-helix" evidence="1">
    <location>
        <begin position="255"/>
        <end position="341"/>
    </location>
</feature>
<organism evidence="2 3">
    <name type="scientific">Aquisalibacillus elongatus</name>
    <dbReference type="NCBI Taxonomy" id="485577"/>
    <lineage>
        <taxon>Bacteria</taxon>
        <taxon>Bacillati</taxon>
        <taxon>Bacillota</taxon>
        <taxon>Bacilli</taxon>
        <taxon>Bacillales</taxon>
        <taxon>Bacillaceae</taxon>
        <taxon>Aquisalibacillus</taxon>
    </lineage>
</organism>
<evidence type="ECO:0000313" key="3">
    <source>
        <dbReference type="Proteomes" id="UP000276443"/>
    </source>
</evidence>
<dbReference type="PIRSF" id="PIRSF021350">
    <property type="entry name" value="UCP021350"/>
    <property type="match status" value="1"/>
</dbReference>
<evidence type="ECO:0000259" key="1">
    <source>
        <dbReference type="Pfam" id="PF14493"/>
    </source>
</evidence>
<dbReference type="RefSeq" id="WP_124219640.1">
    <property type="nucleotide sequence ID" value="NZ_RKRF01000007.1"/>
</dbReference>
<dbReference type="InterPro" id="IPR008308">
    <property type="entry name" value="YpbB-like"/>
</dbReference>
<protein>
    <submittedName>
        <fullName evidence="2">Uncharacterized protein YpbB</fullName>
    </submittedName>
</protein>
<dbReference type="Gene3D" id="1.10.10.1390">
    <property type="entry name" value="ATP-dependent DNA helicase RecQ"/>
    <property type="match status" value="1"/>
</dbReference>
<dbReference type="OrthoDB" id="2354672at2"/>
<dbReference type="EMBL" id="RKRF01000007">
    <property type="protein sequence ID" value="RPF55743.1"/>
    <property type="molecule type" value="Genomic_DNA"/>
</dbReference>